<dbReference type="EMBL" id="AK441417">
    <property type="protein sequence ID" value="BAN65211.1"/>
    <property type="molecule type" value="mRNA"/>
</dbReference>
<protein>
    <submittedName>
        <fullName evidence="1">Uncharacterized protein</fullName>
    </submittedName>
</protein>
<dbReference type="AlphaFoldDB" id="S6B821"/>
<organism evidence="1">
    <name type="scientific">Babesia bovis</name>
    <dbReference type="NCBI Taxonomy" id="5865"/>
    <lineage>
        <taxon>Eukaryota</taxon>
        <taxon>Sar</taxon>
        <taxon>Alveolata</taxon>
        <taxon>Apicomplexa</taxon>
        <taxon>Aconoidasida</taxon>
        <taxon>Piroplasmida</taxon>
        <taxon>Babesiidae</taxon>
        <taxon>Babesia</taxon>
    </lineage>
</organism>
<evidence type="ECO:0000313" key="1">
    <source>
        <dbReference type="EMBL" id="BAN65211.1"/>
    </source>
</evidence>
<proteinExistence type="evidence at transcript level"/>
<accession>S6B821</accession>
<name>S6B821_BABBO</name>
<reference evidence="1" key="1">
    <citation type="journal article" date="2014" name="BMC Genomics">
        <title>The Babesia bovis gene and promoter model: an update from full-length EST analysis.</title>
        <authorList>
            <person name="Yamagishi J."/>
            <person name="Wakaguri H."/>
            <person name="Yokoyama N."/>
            <person name="Yamashita R."/>
            <person name="Suzuki Y."/>
            <person name="Xuan X."/>
            <person name="Igarashi I."/>
        </authorList>
    </citation>
    <scope>NUCLEOTIDE SEQUENCE</scope>
    <source>
        <strain evidence="1">Texas</strain>
    </source>
</reference>
<sequence>MVMPSKDFNIRAFTIVGVILAYINYVTERCVLRLCAGIPVRTKEVCCTGVSSLQTKKITY</sequence>